<dbReference type="OrthoDB" id="10644277at2759"/>
<reference evidence="2" key="2">
    <citation type="submission" date="2020-11" db="EMBL/GenBank/DDBJ databases">
        <authorList>
            <consortium name="DOE Joint Genome Institute"/>
            <person name="Kuo A."/>
            <person name="Miyauchi S."/>
            <person name="Kiss E."/>
            <person name="Drula E."/>
            <person name="Kohler A."/>
            <person name="Sanchez-Garcia M."/>
            <person name="Andreopoulos B."/>
            <person name="Barry K.W."/>
            <person name="Bonito G."/>
            <person name="Buee M."/>
            <person name="Carver A."/>
            <person name="Chen C."/>
            <person name="Cichocki N."/>
            <person name="Clum A."/>
            <person name="Culley D."/>
            <person name="Crous P.W."/>
            <person name="Fauchery L."/>
            <person name="Girlanda M."/>
            <person name="Hayes R."/>
            <person name="Keri Z."/>
            <person name="Labutti K."/>
            <person name="Lipzen A."/>
            <person name="Lombard V."/>
            <person name="Magnuson J."/>
            <person name="Maillard F."/>
            <person name="Morin E."/>
            <person name="Murat C."/>
            <person name="Nolan M."/>
            <person name="Ohm R."/>
            <person name="Pangilinan J."/>
            <person name="Pereira M."/>
            <person name="Perotto S."/>
            <person name="Peter M."/>
            <person name="Riley R."/>
            <person name="Sitrit Y."/>
            <person name="Stielow B."/>
            <person name="Szollosi G."/>
            <person name="Zifcakova L."/>
            <person name="Stursova M."/>
            <person name="Spatafora J.W."/>
            <person name="Tedersoo L."/>
            <person name="Vaario L.-M."/>
            <person name="Yamada A."/>
            <person name="Yan M."/>
            <person name="Wang P."/>
            <person name="Xu J."/>
            <person name="Bruns T."/>
            <person name="Baldrian P."/>
            <person name="Vilgalys R."/>
            <person name="Henrissat B."/>
            <person name="Grigoriev I.V."/>
            <person name="Hibbett D."/>
            <person name="Nagy L.G."/>
            <person name="Martin F.M."/>
        </authorList>
    </citation>
    <scope>NUCLEOTIDE SEQUENCE</scope>
    <source>
        <strain evidence="2">UH-Tt-Lm1</strain>
    </source>
</reference>
<evidence type="ECO:0000313" key="3">
    <source>
        <dbReference type="Proteomes" id="UP000736335"/>
    </source>
</evidence>
<comment type="caution">
    <text evidence="2">The sequence shown here is derived from an EMBL/GenBank/DDBJ whole genome shotgun (WGS) entry which is preliminary data.</text>
</comment>
<dbReference type="AlphaFoldDB" id="A0A9P6HJ90"/>
<feature type="compositionally biased region" description="Polar residues" evidence="1">
    <location>
        <begin position="134"/>
        <end position="154"/>
    </location>
</feature>
<gene>
    <name evidence="2" type="ORF">BJ322DRAFT_630825</name>
</gene>
<proteinExistence type="predicted"/>
<evidence type="ECO:0000313" key="2">
    <source>
        <dbReference type="EMBL" id="KAF9788402.1"/>
    </source>
</evidence>
<name>A0A9P6HJ90_9AGAM</name>
<feature type="region of interest" description="Disordered" evidence="1">
    <location>
        <begin position="126"/>
        <end position="177"/>
    </location>
</feature>
<evidence type="ECO:0000256" key="1">
    <source>
        <dbReference type="SAM" id="MobiDB-lite"/>
    </source>
</evidence>
<dbReference type="EMBL" id="WIUZ02000004">
    <property type="protein sequence ID" value="KAF9788402.1"/>
    <property type="molecule type" value="Genomic_DNA"/>
</dbReference>
<accession>A0A9P6HJ90</accession>
<reference evidence="2" key="1">
    <citation type="journal article" date="2020" name="Nat. Commun.">
        <title>Large-scale genome sequencing of mycorrhizal fungi provides insights into the early evolution of symbiotic traits.</title>
        <authorList>
            <person name="Miyauchi S."/>
            <person name="Kiss E."/>
            <person name="Kuo A."/>
            <person name="Drula E."/>
            <person name="Kohler A."/>
            <person name="Sanchez-Garcia M."/>
            <person name="Morin E."/>
            <person name="Andreopoulos B."/>
            <person name="Barry K.W."/>
            <person name="Bonito G."/>
            <person name="Buee M."/>
            <person name="Carver A."/>
            <person name="Chen C."/>
            <person name="Cichocki N."/>
            <person name="Clum A."/>
            <person name="Culley D."/>
            <person name="Crous P.W."/>
            <person name="Fauchery L."/>
            <person name="Girlanda M."/>
            <person name="Hayes R.D."/>
            <person name="Keri Z."/>
            <person name="LaButti K."/>
            <person name="Lipzen A."/>
            <person name="Lombard V."/>
            <person name="Magnuson J."/>
            <person name="Maillard F."/>
            <person name="Murat C."/>
            <person name="Nolan M."/>
            <person name="Ohm R.A."/>
            <person name="Pangilinan J."/>
            <person name="Pereira M.F."/>
            <person name="Perotto S."/>
            <person name="Peter M."/>
            <person name="Pfister S."/>
            <person name="Riley R."/>
            <person name="Sitrit Y."/>
            <person name="Stielow J.B."/>
            <person name="Szollosi G."/>
            <person name="Zifcakova L."/>
            <person name="Stursova M."/>
            <person name="Spatafora J.W."/>
            <person name="Tedersoo L."/>
            <person name="Vaario L.M."/>
            <person name="Yamada A."/>
            <person name="Yan M."/>
            <person name="Wang P."/>
            <person name="Xu J."/>
            <person name="Bruns T."/>
            <person name="Baldrian P."/>
            <person name="Vilgalys R."/>
            <person name="Dunand C."/>
            <person name="Henrissat B."/>
            <person name="Grigoriev I.V."/>
            <person name="Hibbett D."/>
            <person name="Nagy L.G."/>
            <person name="Martin F.M."/>
        </authorList>
    </citation>
    <scope>NUCLEOTIDE SEQUENCE</scope>
    <source>
        <strain evidence="2">UH-Tt-Lm1</strain>
    </source>
</reference>
<dbReference type="Proteomes" id="UP000736335">
    <property type="component" value="Unassembled WGS sequence"/>
</dbReference>
<sequence length="322" mass="34469">MTQPVTTLSSSELASELEELSSLGSRIARTSYELRTMLQSDPSDHSASTCALLRVALSNAQGCLSLLQSMVQAPVHSPSSPPHSPPVISPYYSLTPAPVPTDPLFVPRSSRPVMIGTPHLPDISLDISFPSRPTPIQSTPLLPTRTTLESSQSIPGVRSASEHSPSSPRLSNQSPTRHGMSIAELVDEENSSPGTRGGVNHSSYLVAARRNLPATQNYPLLTISIVDATPHSTRSPGGPDVLGSRPLRSPPRSPWMSPANNCLRTTSEGGRALRRSTRRGVPPTAPESPDQRMTRSRTKRKATGEFEVANGPSKRTKTSSPQ</sequence>
<feature type="region of interest" description="Disordered" evidence="1">
    <location>
        <begin position="229"/>
        <end position="322"/>
    </location>
</feature>
<protein>
    <submittedName>
        <fullName evidence="2">Uncharacterized protein</fullName>
    </submittedName>
</protein>
<feature type="compositionally biased region" description="Polar residues" evidence="1">
    <location>
        <begin position="162"/>
        <end position="176"/>
    </location>
</feature>
<organism evidence="2 3">
    <name type="scientific">Thelephora terrestris</name>
    <dbReference type="NCBI Taxonomy" id="56493"/>
    <lineage>
        <taxon>Eukaryota</taxon>
        <taxon>Fungi</taxon>
        <taxon>Dikarya</taxon>
        <taxon>Basidiomycota</taxon>
        <taxon>Agaricomycotina</taxon>
        <taxon>Agaricomycetes</taxon>
        <taxon>Thelephorales</taxon>
        <taxon>Thelephoraceae</taxon>
        <taxon>Thelephora</taxon>
    </lineage>
</organism>
<keyword evidence="3" id="KW-1185">Reference proteome</keyword>
<feature type="compositionally biased region" description="Polar residues" evidence="1">
    <location>
        <begin position="259"/>
        <end position="268"/>
    </location>
</feature>